<dbReference type="InterPro" id="IPR036259">
    <property type="entry name" value="MFS_trans_sf"/>
</dbReference>
<dbReference type="Proteomes" id="UP000639643">
    <property type="component" value="Unassembled WGS sequence"/>
</dbReference>
<evidence type="ECO:0000256" key="3">
    <source>
        <dbReference type="SAM" id="Phobius"/>
    </source>
</evidence>
<dbReference type="EMBL" id="WIGM01000276">
    <property type="protein sequence ID" value="KAF6830842.1"/>
    <property type="molecule type" value="Genomic_DNA"/>
</dbReference>
<feature type="domain" description="Major facilitator superfamily (MFS) profile" evidence="4">
    <location>
        <begin position="75"/>
        <end position="504"/>
    </location>
</feature>
<dbReference type="PANTHER" id="PTHR11360:SF230">
    <property type="entry name" value="MONOCARBOXYLATE TRANSPORTER, PUTATIVE (AFU_ORTHOLOGUE AFUA_2G12790)-RELATED"/>
    <property type="match status" value="1"/>
</dbReference>
<protein>
    <submittedName>
        <fullName evidence="5">Riboflavin transporter MCH5</fullName>
    </submittedName>
</protein>
<sequence>NVSSRPGCEIEFEALRKADSACKSSPSTVYNCRDTMESATREGISQEAGSGPLESAVAEQDQGSCAENDVEKRKTAWVCVAGSFLFLLSSFGFMQSIGTVQSFLQENQLTDYSSRDVGWITGVYNFLTMFLGIQTGPWMDVFGPKYLGPLAVMCPVPMFFLLAECKTYWQFMLCLGVLGGSGNAIATTVGIAVIGKLFHRRRGLALGISLSGSSTGGIIFPLVLRQILPTWGWRWSMRSLGLIVLVAMCLGLACLSPFPRLLATTAGRNEGSSHKRSAAMDLSAFRSTAYSLIASSIFLLEFAIFGATAILPTLVSWAGFPPESGYNMVAILNGLSSLGRILPGLAGDHFGHFNVLLYMVIFTLACTAATLTAFGSTRIEALYAFSALWGFGTGSFLSLTPGIFPPPELCFFLHVSIWTLTNCGPVCVGKTCEAKDYGRYYGTMNFVISFALLLTMPIGGQMLESLGSTALSGLYLAVVFIGGALVYAARSVMLRNWLDFKTAI</sequence>
<dbReference type="GO" id="GO:0022857">
    <property type="term" value="F:transmembrane transporter activity"/>
    <property type="evidence" value="ECO:0007669"/>
    <property type="project" value="InterPro"/>
</dbReference>
<keyword evidence="3" id="KW-0812">Transmembrane</keyword>
<dbReference type="GO" id="GO:0016020">
    <property type="term" value="C:membrane"/>
    <property type="evidence" value="ECO:0007669"/>
    <property type="project" value="UniProtKB-SubCell"/>
</dbReference>
<evidence type="ECO:0000313" key="5">
    <source>
        <dbReference type="EMBL" id="KAF6830842.1"/>
    </source>
</evidence>
<organism evidence="5 6">
    <name type="scientific">Colletotrichum musicola</name>
    <dbReference type="NCBI Taxonomy" id="2175873"/>
    <lineage>
        <taxon>Eukaryota</taxon>
        <taxon>Fungi</taxon>
        <taxon>Dikarya</taxon>
        <taxon>Ascomycota</taxon>
        <taxon>Pezizomycotina</taxon>
        <taxon>Sordariomycetes</taxon>
        <taxon>Hypocreomycetidae</taxon>
        <taxon>Glomerellales</taxon>
        <taxon>Glomerellaceae</taxon>
        <taxon>Colletotrichum</taxon>
        <taxon>Colletotrichum orchidearum species complex</taxon>
    </lineage>
</organism>
<feature type="transmembrane region" description="Helical" evidence="3">
    <location>
        <begin position="470"/>
        <end position="489"/>
    </location>
</feature>
<comment type="subcellular location">
    <subcellularLocation>
        <location evidence="1">Membrane</location>
        <topology evidence="1">Multi-pass membrane protein</topology>
    </subcellularLocation>
</comment>
<dbReference type="SUPFAM" id="SSF103473">
    <property type="entry name" value="MFS general substrate transporter"/>
    <property type="match status" value="1"/>
</dbReference>
<feature type="transmembrane region" description="Helical" evidence="3">
    <location>
        <begin position="206"/>
        <end position="228"/>
    </location>
</feature>
<feature type="transmembrane region" description="Helical" evidence="3">
    <location>
        <begin position="355"/>
        <end position="374"/>
    </location>
</feature>
<comment type="caution">
    <text evidence="5">The sequence shown here is derived from an EMBL/GenBank/DDBJ whole genome shotgun (WGS) entry which is preliminary data.</text>
</comment>
<proteinExistence type="inferred from homology"/>
<feature type="transmembrane region" description="Helical" evidence="3">
    <location>
        <begin position="440"/>
        <end position="458"/>
    </location>
</feature>
<feature type="transmembrane region" description="Helical" evidence="3">
    <location>
        <begin position="169"/>
        <end position="194"/>
    </location>
</feature>
<keyword evidence="3" id="KW-1133">Transmembrane helix</keyword>
<dbReference type="PANTHER" id="PTHR11360">
    <property type="entry name" value="MONOCARBOXYLATE TRANSPORTER"/>
    <property type="match status" value="1"/>
</dbReference>
<feature type="transmembrane region" description="Helical" evidence="3">
    <location>
        <begin position="381"/>
        <end position="399"/>
    </location>
</feature>
<evidence type="ECO:0000313" key="6">
    <source>
        <dbReference type="Proteomes" id="UP000639643"/>
    </source>
</evidence>
<feature type="non-terminal residue" evidence="5">
    <location>
        <position position="504"/>
    </location>
</feature>
<comment type="similarity">
    <text evidence="2">Belongs to the major facilitator superfamily. Monocarboxylate porter (TC 2.A.1.13) family.</text>
</comment>
<name>A0A8H6KG31_9PEZI</name>
<reference evidence="5" key="1">
    <citation type="journal article" date="2020" name="Phytopathology">
        <title>Genome Sequence Resources of Colletotrichum truncatum, C. plurivorum, C. musicola, and C. sojae: Four Species Pathogenic to Soybean (Glycine max).</title>
        <authorList>
            <person name="Rogerio F."/>
            <person name="Boufleur T.R."/>
            <person name="Ciampi-Guillardi M."/>
            <person name="Sukno S.A."/>
            <person name="Thon M.R."/>
            <person name="Massola Junior N.S."/>
            <person name="Baroncelli R."/>
        </authorList>
    </citation>
    <scope>NUCLEOTIDE SEQUENCE</scope>
    <source>
        <strain evidence="5">LFN0074</strain>
    </source>
</reference>
<feature type="transmembrane region" description="Helical" evidence="3">
    <location>
        <begin position="411"/>
        <end position="428"/>
    </location>
</feature>
<dbReference type="InterPro" id="IPR050327">
    <property type="entry name" value="Proton-linked_MCT"/>
</dbReference>
<dbReference type="InterPro" id="IPR011701">
    <property type="entry name" value="MFS"/>
</dbReference>
<dbReference type="Pfam" id="PF07690">
    <property type="entry name" value="MFS_1"/>
    <property type="match status" value="1"/>
</dbReference>
<accession>A0A8H6KG31</accession>
<feature type="transmembrane region" description="Helical" evidence="3">
    <location>
        <begin position="76"/>
        <end position="97"/>
    </location>
</feature>
<dbReference type="InterPro" id="IPR020846">
    <property type="entry name" value="MFS_dom"/>
</dbReference>
<keyword evidence="3" id="KW-0472">Membrane</keyword>
<feature type="transmembrane region" description="Helical" evidence="3">
    <location>
        <begin position="117"/>
        <end position="134"/>
    </location>
</feature>
<feature type="transmembrane region" description="Helical" evidence="3">
    <location>
        <begin position="284"/>
        <end position="311"/>
    </location>
</feature>
<dbReference type="AlphaFoldDB" id="A0A8H6KG31"/>
<feature type="transmembrane region" description="Helical" evidence="3">
    <location>
        <begin position="146"/>
        <end position="163"/>
    </location>
</feature>
<keyword evidence="6" id="KW-1185">Reference proteome</keyword>
<dbReference type="PROSITE" id="PS50850">
    <property type="entry name" value="MFS"/>
    <property type="match status" value="1"/>
</dbReference>
<dbReference type="OrthoDB" id="6499973at2759"/>
<feature type="transmembrane region" description="Helical" evidence="3">
    <location>
        <begin position="240"/>
        <end position="263"/>
    </location>
</feature>
<dbReference type="Gene3D" id="1.20.1250.20">
    <property type="entry name" value="MFS general substrate transporter like domains"/>
    <property type="match status" value="1"/>
</dbReference>
<evidence type="ECO:0000256" key="1">
    <source>
        <dbReference type="ARBA" id="ARBA00004141"/>
    </source>
</evidence>
<gene>
    <name evidence="5" type="ORF">CMUS01_07605</name>
</gene>
<evidence type="ECO:0000256" key="2">
    <source>
        <dbReference type="ARBA" id="ARBA00006727"/>
    </source>
</evidence>
<evidence type="ECO:0000259" key="4">
    <source>
        <dbReference type="PROSITE" id="PS50850"/>
    </source>
</evidence>